<name>A0A133UCC4_9EURY</name>
<proteinExistence type="inferred from homology"/>
<keyword evidence="6 9" id="KW-1133">Transmembrane helix</keyword>
<comment type="subcellular location">
    <subcellularLocation>
        <location evidence="1">Cell membrane</location>
        <topology evidence="1">Multi-pass membrane protein</topology>
    </subcellularLocation>
</comment>
<dbReference type="GO" id="GO:0008324">
    <property type="term" value="F:monoatomic cation transmembrane transporter activity"/>
    <property type="evidence" value="ECO:0007669"/>
    <property type="project" value="InterPro"/>
</dbReference>
<dbReference type="PANTHER" id="PTHR32024:SF2">
    <property type="entry name" value="TRK SYSTEM POTASSIUM UPTAKE PROTEIN TRKG-RELATED"/>
    <property type="match status" value="1"/>
</dbReference>
<comment type="caution">
    <text evidence="10">The sequence shown here is derived from an EMBL/GenBank/DDBJ whole genome shotgun (WGS) entry which is preliminary data.</text>
</comment>
<feature type="transmembrane region" description="Helical" evidence="9">
    <location>
        <begin position="114"/>
        <end position="134"/>
    </location>
</feature>
<dbReference type="PANTHER" id="PTHR32024">
    <property type="entry name" value="TRK SYSTEM POTASSIUM UPTAKE PROTEIN TRKG-RELATED"/>
    <property type="match status" value="1"/>
</dbReference>
<feature type="transmembrane region" description="Helical" evidence="9">
    <location>
        <begin position="48"/>
        <end position="69"/>
    </location>
</feature>
<keyword evidence="4" id="KW-1003">Cell membrane</keyword>
<dbReference type="InterPro" id="IPR003445">
    <property type="entry name" value="Cat_transpt"/>
</dbReference>
<dbReference type="Pfam" id="PF02386">
    <property type="entry name" value="TrkH"/>
    <property type="match status" value="2"/>
</dbReference>
<evidence type="ECO:0000256" key="9">
    <source>
        <dbReference type="SAM" id="Phobius"/>
    </source>
</evidence>
<feature type="transmembrane region" description="Helical" evidence="9">
    <location>
        <begin position="376"/>
        <end position="398"/>
    </location>
</feature>
<evidence type="ECO:0008006" key="12">
    <source>
        <dbReference type="Google" id="ProtNLM"/>
    </source>
</evidence>
<feature type="transmembrane region" description="Helical" evidence="9">
    <location>
        <begin position="218"/>
        <end position="239"/>
    </location>
</feature>
<evidence type="ECO:0000256" key="1">
    <source>
        <dbReference type="ARBA" id="ARBA00004651"/>
    </source>
</evidence>
<keyword evidence="3" id="KW-0813">Transport</keyword>
<accession>A0A133UCC4</accession>
<evidence type="ECO:0000256" key="7">
    <source>
        <dbReference type="ARBA" id="ARBA00023065"/>
    </source>
</evidence>
<evidence type="ECO:0000313" key="10">
    <source>
        <dbReference type="EMBL" id="KXA91838.1"/>
    </source>
</evidence>
<dbReference type="GO" id="GO:0005886">
    <property type="term" value="C:plasma membrane"/>
    <property type="evidence" value="ECO:0007669"/>
    <property type="project" value="UniProtKB-SubCell"/>
</dbReference>
<keyword evidence="7" id="KW-0406">Ion transport</keyword>
<keyword evidence="5 9" id="KW-0812">Transmembrane</keyword>
<dbReference type="Proteomes" id="UP000070195">
    <property type="component" value="Unassembled WGS sequence"/>
</dbReference>
<keyword evidence="8 9" id="KW-0472">Membrane</keyword>
<feature type="transmembrane region" description="Helical" evidence="9">
    <location>
        <begin position="315"/>
        <end position="348"/>
    </location>
</feature>
<feature type="transmembrane region" description="Helical" evidence="9">
    <location>
        <begin position="436"/>
        <end position="458"/>
    </location>
</feature>
<evidence type="ECO:0000256" key="8">
    <source>
        <dbReference type="ARBA" id="ARBA00023136"/>
    </source>
</evidence>
<keyword evidence="11" id="KW-1185">Reference proteome</keyword>
<evidence type="ECO:0000256" key="5">
    <source>
        <dbReference type="ARBA" id="ARBA00022692"/>
    </source>
</evidence>
<dbReference type="PATRIC" id="fig|1698262.3.peg.542"/>
<evidence type="ECO:0000256" key="3">
    <source>
        <dbReference type="ARBA" id="ARBA00022448"/>
    </source>
</evidence>
<gene>
    <name evidence="10" type="ORF">AKJ63_00720</name>
</gene>
<reference evidence="10 11" key="1">
    <citation type="journal article" date="2016" name="Sci. Rep.">
        <title>Metabolic traits of an uncultured archaeal lineage -MSBL1- from brine pools of the Red Sea.</title>
        <authorList>
            <person name="Mwirichia R."/>
            <person name="Alam I."/>
            <person name="Rashid M."/>
            <person name="Vinu M."/>
            <person name="Ba-Alawi W."/>
            <person name="Anthony Kamau A."/>
            <person name="Kamanda Ngugi D."/>
            <person name="Goker M."/>
            <person name="Klenk H.P."/>
            <person name="Bajic V."/>
            <person name="Stingl U."/>
        </authorList>
    </citation>
    <scope>NUCLEOTIDE SEQUENCE [LARGE SCALE GENOMIC DNA]</scope>
    <source>
        <strain evidence="10">SCGC-AAA259D18</strain>
    </source>
</reference>
<evidence type="ECO:0000313" key="11">
    <source>
        <dbReference type="Proteomes" id="UP000070195"/>
    </source>
</evidence>
<evidence type="ECO:0000256" key="2">
    <source>
        <dbReference type="ARBA" id="ARBA00009137"/>
    </source>
</evidence>
<feature type="transmembrane region" description="Helical" evidence="9">
    <location>
        <begin position="174"/>
        <end position="193"/>
    </location>
</feature>
<evidence type="ECO:0000256" key="4">
    <source>
        <dbReference type="ARBA" id="ARBA00022475"/>
    </source>
</evidence>
<evidence type="ECO:0000256" key="6">
    <source>
        <dbReference type="ARBA" id="ARBA00022989"/>
    </source>
</evidence>
<organism evidence="10 11">
    <name type="scientific">candidate division MSBL1 archaeon SCGC-AAA259D18</name>
    <dbReference type="NCBI Taxonomy" id="1698262"/>
    <lineage>
        <taxon>Archaea</taxon>
        <taxon>Methanobacteriati</taxon>
        <taxon>Methanobacteriota</taxon>
        <taxon>candidate division MSBL1</taxon>
    </lineage>
</organism>
<sequence length="462" mass="48862">MAVPIPVAFFSGEVGLIPYFSIPAAIAFATGLILWWKFELSDLTYGEAMVMAAFAWLLASLFGSVPFVFGSGLDPLSAYFESMSGFTTTGLTMFKMEGSGMISSHHTILFWRSLTQWVGGMGIMVLFLSAVVGAGKIAKQLFSAEGGGGRTGPGGRRGPEVTVKSSAKSVWKIYVLYTILAIAFLYFAGIPIFDSVNHGMTALATGGFSVTSDSFASYSTPILIVTLFPMIAGATSFVIHRRVVGGDWKAFFKNLEFRLMIALIALSAFVLAWSTGVMDGIFTSVSASTTVGFSSVGKAGIIDGGGWGPLQKSIVIFQMVVGGGFGSTAGAIKLIRTVVLIMALAWLVKKSLLPERAVVPFKIGDRIFSEGEVLQTAVFAFIYVLLLAIGSLVTMAALPGESAINCIFDSVSAQGTVGLSAGVTGPAMPAVVKVTYIIQMWIGRLEVIPVATLFGYLASKFR</sequence>
<dbReference type="GO" id="GO:0030001">
    <property type="term" value="P:metal ion transport"/>
    <property type="evidence" value="ECO:0007669"/>
    <property type="project" value="UniProtKB-ARBA"/>
</dbReference>
<protein>
    <recommendedName>
        <fullName evidence="12">Cation transporter</fullName>
    </recommendedName>
</protein>
<feature type="transmembrane region" description="Helical" evidence="9">
    <location>
        <begin position="259"/>
        <end position="278"/>
    </location>
</feature>
<dbReference type="EMBL" id="LHXM01000010">
    <property type="protein sequence ID" value="KXA91838.1"/>
    <property type="molecule type" value="Genomic_DNA"/>
</dbReference>
<feature type="transmembrane region" description="Helical" evidence="9">
    <location>
        <begin position="16"/>
        <end position="36"/>
    </location>
</feature>
<dbReference type="AlphaFoldDB" id="A0A133UCC4"/>
<comment type="similarity">
    <text evidence="2">Belongs to the TrkH potassium transport family.</text>
</comment>